<dbReference type="SUPFAM" id="SSF47090">
    <property type="entry name" value="PGBD-like"/>
    <property type="match status" value="1"/>
</dbReference>
<dbReference type="Gene3D" id="2.40.420.20">
    <property type="match status" value="1"/>
</dbReference>
<accession>A0ABU1SEH8</accession>
<dbReference type="Proteomes" id="UP001259347">
    <property type="component" value="Unassembled WGS sequence"/>
</dbReference>
<sequence>MAAMSRRRRGWIVGASIAAVLAVGGGAAAWLLAPPSADAAPDPTPPTTTPVVSAPLASSIRTPGTIGFADPRDLAASLGGVLTALPAPGTVVGQGQELYRAGDAPVILLRGALPAWRDFASGMEDGPDVQQLEQSLADLGFFDGTIDRQFTDRTEEAIRAWQKANGLDRDGVIPRGRVVFSPADVRVGDPKASIGADVAPGTPLYAASSATPIISAQIPSAQRADVAVGDAAQITLPGGGQSTGTVTAVGSPQEKQDAAGKKQLMIPLTITPDDPAAVAALAPLTAQLTFTRTTQEKVLQVPVAALLAVGPEKYAVEVVRDGKTVEVAIETGRFSSGMVEITGGDLKAGDDVVVPE</sequence>
<dbReference type="InterPro" id="IPR036366">
    <property type="entry name" value="PGBDSf"/>
</dbReference>
<dbReference type="PANTHER" id="PTHR32347:SF29">
    <property type="entry name" value="UPF0194 MEMBRANE PROTEIN YBHG"/>
    <property type="match status" value="1"/>
</dbReference>
<keyword evidence="5" id="KW-1185">Reference proteome</keyword>
<dbReference type="Gene3D" id="1.10.101.10">
    <property type="entry name" value="PGBD-like superfamily/PGBD"/>
    <property type="match status" value="1"/>
</dbReference>
<name>A0ABU1SEH8_9MICO</name>
<evidence type="ECO:0000256" key="1">
    <source>
        <dbReference type="ARBA" id="ARBA00004196"/>
    </source>
</evidence>
<proteinExistence type="predicted"/>
<dbReference type="PANTHER" id="PTHR32347">
    <property type="entry name" value="EFFLUX SYSTEM COMPONENT YKNX-RELATED"/>
    <property type="match status" value="1"/>
</dbReference>
<dbReference type="EMBL" id="JAVDUM010000011">
    <property type="protein sequence ID" value="MDR6868019.1"/>
    <property type="molecule type" value="Genomic_DNA"/>
</dbReference>
<comment type="subcellular location">
    <subcellularLocation>
        <location evidence="1">Cell envelope</location>
    </subcellularLocation>
</comment>
<reference evidence="4 5" key="1">
    <citation type="submission" date="2023-07" db="EMBL/GenBank/DDBJ databases">
        <title>Sorghum-associated microbial communities from plants grown in Nebraska, USA.</title>
        <authorList>
            <person name="Schachtman D."/>
        </authorList>
    </citation>
    <scope>NUCLEOTIDE SEQUENCE [LARGE SCALE GENOMIC DNA]</scope>
    <source>
        <strain evidence="4 5">2980</strain>
    </source>
</reference>
<dbReference type="InterPro" id="IPR036365">
    <property type="entry name" value="PGBD-like_sf"/>
</dbReference>
<feature type="domain" description="Peptidoglycan binding-like" evidence="3">
    <location>
        <begin position="126"/>
        <end position="172"/>
    </location>
</feature>
<dbReference type="InterPro" id="IPR050465">
    <property type="entry name" value="UPF0194_transport"/>
</dbReference>
<evidence type="ECO:0000259" key="3">
    <source>
        <dbReference type="Pfam" id="PF01471"/>
    </source>
</evidence>
<evidence type="ECO:0000313" key="5">
    <source>
        <dbReference type="Proteomes" id="UP001259347"/>
    </source>
</evidence>
<evidence type="ECO:0000313" key="4">
    <source>
        <dbReference type="EMBL" id="MDR6868019.1"/>
    </source>
</evidence>
<organism evidence="4 5">
    <name type="scientific">Microbacterium resistens</name>
    <dbReference type="NCBI Taxonomy" id="156977"/>
    <lineage>
        <taxon>Bacteria</taxon>
        <taxon>Bacillati</taxon>
        <taxon>Actinomycetota</taxon>
        <taxon>Actinomycetes</taxon>
        <taxon>Micrococcales</taxon>
        <taxon>Microbacteriaceae</taxon>
        <taxon>Microbacterium</taxon>
    </lineage>
</organism>
<keyword evidence="2" id="KW-0175">Coiled coil</keyword>
<dbReference type="InterPro" id="IPR006311">
    <property type="entry name" value="TAT_signal"/>
</dbReference>
<dbReference type="RefSeq" id="WP_310021415.1">
    <property type="nucleotide sequence ID" value="NZ_JAVDUM010000011.1"/>
</dbReference>
<evidence type="ECO:0000256" key="2">
    <source>
        <dbReference type="ARBA" id="ARBA00023054"/>
    </source>
</evidence>
<dbReference type="InterPro" id="IPR002477">
    <property type="entry name" value="Peptidoglycan-bd-like"/>
</dbReference>
<dbReference type="PROSITE" id="PS51318">
    <property type="entry name" value="TAT"/>
    <property type="match status" value="1"/>
</dbReference>
<dbReference type="Pfam" id="PF01471">
    <property type="entry name" value="PG_binding_1"/>
    <property type="match status" value="1"/>
</dbReference>
<gene>
    <name evidence="4" type="ORF">J2Y69_002627</name>
</gene>
<comment type="caution">
    <text evidence="4">The sequence shown here is derived from an EMBL/GenBank/DDBJ whole genome shotgun (WGS) entry which is preliminary data.</text>
</comment>
<protein>
    <submittedName>
        <fullName evidence="4">Peptidoglycan hydrolase-like protein with peptidoglycan-binding domain</fullName>
    </submittedName>
</protein>